<keyword evidence="4" id="KW-0732">Signal</keyword>
<reference evidence="7 8" key="1">
    <citation type="submission" date="2016-05" db="EMBL/GenBank/DDBJ databases">
        <title>Genomic Taxonomy of the Vibrionaceae.</title>
        <authorList>
            <person name="Gomez-Gil B."/>
            <person name="Enciso-Ibarra J."/>
        </authorList>
    </citation>
    <scope>NUCLEOTIDE SEQUENCE [LARGE SCALE GENOMIC DNA]</scope>
    <source>
        <strain evidence="7 8">CAIM 1920</strain>
    </source>
</reference>
<comment type="cofactor">
    <cofactor evidence="1">
        <name>Zn(2+)</name>
        <dbReference type="ChEBI" id="CHEBI:29105"/>
    </cofactor>
</comment>
<dbReference type="GO" id="GO:0006508">
    <property type="term" value="P:proteolysis"/>
    <property type="evidence" value="ECO:0007669"/>
    <property type="project" value="InterPro"/>
</dbReference>
<comment type="caution">
    <text evidence="7">The sequence shown here is derived from an EMBL/GenBank/DDBJ whole genome shotgun (WGS) entry which is preliminary data.</text>
</comment>
<dbReference type="Gene3D" id="3.30.830.10">
    <property type="entry name" value="Metalloenzyme, LuxS/M16 peptidase-like"/>
    <property type="match status" value="4"/>
</dbReference>
<feature type="domain" description="Peptidase M16 C-terminal" evidence="6">
    <location>
        <begin position="655"/>
        <end position="835"/>
    </location>
</feature>
<comment type="similarity">
    <text evidence="2 3">Belongs to the peptidase M16 family.</text>
</comment>
<gene>
    <name evidence="7" type="ORF">A8L45_07080</name>
</gene>
<dbReference type="EMBL" id="LYBM01000009">
    <property type="protein sequence ID" value="ODA34303.1"/>
    <property type="molecule type" value="Genomic_DNA"/>
</dbReference>
<feature type="signal peptide" evidence="4">
    <location>
        <begin position="1"/>
        <end position="24"/>
    </location>
</feature>
<dbReference type="GO" id="GO:0004222">
    <property type="term" value="F:metalloendopeptidase activity"/>
    <property type="evidence" value="ECO:0007669"/>
    <property type="project" value="InterPro"/>
</dbReference>
<dbReference type="PANTHER" id="PTHR11851:SF49">
    <property type="entry name" value="MITOCHONDRIAL-PROCESSING PEPTIDASE SUBUNIT ALPHA"/>
    <property type="match status" value="1"/>
</dbReference>
<feature type="chain" id="PRO_5008673226" evidence="4">
    <location>
        <begin position="25"/>
        <end position="906"/>
    </location>
</feature>
<evidence type="ECO:0000256" key="3">
    <source>
        <dbReference type="RuleBase" id="RU004447"/>
    </source>
</evidence>
<dbReference type="AlphaFoldDB" id="A0A1C3EM26"/>
<dbReference type="InterPro" id="IPR001431">
    <property type="entry name" value="Pept_M16_Zn_BS"/>
</dbReference>
<name>A0A1C3EM26_9GAMM</name>
<evidence type="ECO:0000256" key="1">
    <source>
        <dbReference type="ARBA" id="ARBA00001947"/>
    </source>
</evidence>
<accession>A0A1C3EM26</accession>
<feature type="domain" description="Peptidase M16 N-terminal" evidence="5">
    <location>
        <begin position="46"/>
        <end position="192"/>
    </location>
</feature>
<evidence type="ECO:0000259" key="5">
    <source>
        <dbReference type="Pfam" id="PF00675"/>
    </source>
</evidence>
<organism evidence="7 8">
    <name type="scientific">Veronia pacifica</name>
    <dbReference type="NCBI Taxonomy" id="1080227"/>
    <lineage>
        <taxon>Bacteria</taxon>
        <taxon>Pseudomonadati</taxon>
        <taxon>Pseudomonadota</taxon>
        <taxon>Gammaproteobacteria</taxon>
        <taxon>Vibrionales</taxon>
        <taxon>Vibrionaceae</taxon>
        <taxon>Veronia</taxon>
    </lineage>
</organism>
<evidence type="ECO:0000313" key="8">
    <source>
        <dbReference type="Proteomes" id="UP000094936"/>
    </source>
</evidence>
<dbReference type="PROSITE" id="PS00143">
    <property type="entry name" value="INSULINASE"/>
    <property type="match status" value="1"/>
</dbReference>
<dbReference type="Pfam" id="PF05193">
    <property type="entry name" value="Peptidase_M16_C"/>
    <property type="match status" value="2"/>
</dbReference>
<dbReference type="OrthoDB" id="9811314at2"/>
<dbReference type="STRING" id="1080227.A8L45_07080"/>
<dbReference type="PANTHER" id="PTHR11851">
    <property type="entry name" value="METALLOPROTEASE"/>
    <property type="match status" value="1"/>
</dbReference>
<feature type="domain" description="Peptidase M16 C-terminal" evidence="6">
    <location>
        <begin position="198"/>
        <end position="376"/>
    </location>
</feature>
<evidence type="ECO:0000313" key="7">
    <source>
        <dbReference type="EMBL" id="ODA34303.1"/>
    </source>
</evidence>
<dbReference type="InterPro" id="IPR050361">
    <property type="entry name" value="MPP/UQCRC_Complex"/>
</dbReference>
<dbReference type="SUPFAM" id="SSF63411">
    <property type="entry name" value="LuxS/MPP-like metallohydrolase"/>
    <property type="match status" value="4"/>
</dbReference>
<dbReference type="InterPro" id="IPR011249">
    <property type="entry name" value="Metalloenz_LuxS/M16"/>
</dbReference>
<evidence type="ECO:0000256" key="2">
    <source>
        <dbReference type="ARBA" id="ARBA00007261"/>
    </source>
</evidence>
<dbReference type="InterPro" id="IPR007863">
    <property type="entry name" value="Peptidase_M16_C"/>
</dbReference>
<dbReference type="RefSeq" id="WP_068900650.1">
    <property type="nucleotide sequence ID" value="NZ_JBHUIF010000009.1"/>
</dbReference>
<dbReference type="Pfam" id="PF00675">
    <property type="entry name" value="Peptidase_M16"/>
    <property type="match status" value="1"/>
</dbReference>
<dbReference type="Proteomes" id="UP000094936">
    <property type="component" value="Unassembled WGS sequence"/>
</dbReference>
<keyword evidence="8" id="KW-1185">Reference proteome</keyword>
<protein>
    <submittedName>
        <fullName evidence="7">Pseudouridine synthase</fullName>
    </submittedName>
</protein>
<dbReference type="GO" id="GO:0046872">
    <property type="term" value="F:metal ion binding"/>
    <property type="evidence" value="ECO:0007669"/>
    <property type="project" value="InterPro"/>
</dbReference>
<dbReference type="InterPro" id="IPR011765">
    <property type="entry name" value="Pept_M16_N"/>
</dbReference>
<sequence>MNKQVKIRLTAAALSLAASFSTFADYQKVTEVEGITEYRYDNGLQVLLFPDPSKETVTVNVTYKVGSKHENYGETGMAHLLEHLVFKGTPKHPDIPAELSAHGARPNGTTFFDRTNYFETFAATEENIDWALSLESDRMVNSFIAKKDLDSEMTVVRNEFEMGENRPFSIMFKRILATAFDWHNYGNSTIGARSDIENVSIERLQAFYKKYYQPDNATLVIAGKFEPSSLLKKIDATFGAIPKPERKLQDTYTTEPAQDGERSFTIRRIGDVQYLSSLYHIPSGAHEDIAAIEVLNTILSATPNGRLHKAMVEQKLASSTFGFNLPLKDPGMTMFGAELSKTTDIAAAEHVFLDTVENLGKEKVSQQEVDIAKQALLKGFKLSLNSSEEVSIELSEYIGMGDWRLMFLNRDRLEKVTTEDVQRVAQKYLVQNNRTLGRFIPTDKPQRVEIAQVTDVASMLEGYKGKEQIAQGEAFEPSFDNIEKRTETLTLKSGAKVALIQKKTRGESVIVRFRSQMGDLDSLTGMNAIGDATGSLLLSGTDKLTREQIKTELDKLETSYYVNGSNGSFFGTIETDKANLVPALAVISDVLRKPSFPEKEFELYKEEEKVAIETNMQDPQSLASLALSQLYSPYGKGHPFYVPSFKEQLDEIAALKLEDIVAYHQRFYGADHMQISVVGDFDRQPLLSSLNTMTENWKSGETYNRIKTPYFKLPTQPIEFNTPDKENAMFFASMSLPVGEKHPDAPALTMGNYILGGGFLNSRLANRLRQQDGLSYGAGSFLDLDSQDQSAALGAYAMCAPQNLPKVELGFKEELARLLKDGFTAKELEMAKSGLLQSRRVSRSQDSELAYDLNANLYLERDMTFDKEFERSLSELSVDDLNSAFRKYVKVDDFVVIKAGDLSKVN</sequence>
<evidence type="ECO:0000259" key="6">
    <source>
        <dbReference type="Pfam" id="PF05193"/>
    </source>
</evidence>
<proteinExistence type="inferred from homology"/>
<evidence type="ECO:0000256" key="4">
    <source>
        <dbReference type="SAM" id="SignalP"/>
    </source>
</evidence>